<proteinExistence type="predicted"/>
<name>A0A852TL03_9BACI</name>
<keyword evidence="1" id="KW-0472">Membrane</keyword>
<evidence type="ECO:0000313" key="3">
    <source>
        <dbReference type="Proteomes" id="UP000548423"/>
    </source>
</evidence>
<organism evidence="2 3">
    <name type="scientific">Neobacillus niacini</name>
    <dbReference type="NCBI Taxonomy" id="86668"/>
    <lineage>
        <taxon>Bacteria</taxon>
        <taxon>Bacillati</taxon>
        <taxon>Bacillota</taxon>
        <taxon>Bacilli</taxon>
        <taxon>Bacillales</taxon>
        <taxon>Bacillaceae</taxon>
        <taxon>Neobacillus</taxon>
    </lineage>
</organism>
<feature type="transmembrane region" description="Helical" evidence="1">
    <location>
        <begin position="6"/>
        <end position="31"/>
    </location>
</feature>
<reference evidence="3" key="2">
    <citation type="submission" date="2020-08" db="EMBL/GenBank/DDBJ databases">
        <title>The Agave Microbiome: Exploring the role of microbial communities in plant adaptations to desert environments.</title>
        <authorList>
            <person name="Partida-Martinez L.P."/>
        </authorList>
    </citation>
    <scope>NUCLEOTIDE SEQUENCE [LARGE SCALE GENOMIC DNA]</scope>
    <source>
        <strain evidence="3">AT2.8</strain>
    </source>
</reference>
<keyword evidence="1" id="KW-1133">Transmembrane helix</keyword>
<dbReference type="InterPro" id="IPR013879">
    <property type="entry name" value="DUF1761"/>
</dbReference>
<reference evidence="3" key="1">
    <citation type="submission" date="2020-07" db="EMBL/GenBank/DDBJ databases">
        <authorList>
            <person name="Partida-Martinez L."/>
            <person name="Huntemann M."/>
            <person name="Clum A."/>
            <person name="Wang J."/>
            <person name="Palaniappan K."/>
            <person name="Ritter S."/>
            <person name="Chen I.-M."/>
            <person name="Stamatis D."/>
            <person name="Reddy T."/>
            <person name="O'Malley R."/>
            <person name="Daum C."/>
            <person name="Shapiro N."/>
            <person name="Ivanova N."/>
            <person name="Kyrpides N."/>
            <person name="Woyke T."/>
        </authorList>
    </citation>
    <scope>NUCLEOTIDE SEQUENCE [LARGE SCALE GENOMIC DNA]</scope>
    <source>
        <strain evidence="3">AT2.8</strain>
    </source>
</reference>
<accession>A0A852TL03</accession>
<gene>
    <name evidence="2" type="ORF">F4694_005040</name>
</gene>
<feature type="transmembrane region" description="Helical" evidence="1">
    <location>
        <begin position="52"/>
        <end position="73"/>
    </location>
</feature>
<comment type="caution">
    <text evidence="2">The sequence shown here is derived from an EMBL/GenBank/DDBJ whole genome shotgun (WGS) entry which is preliminary data.</text>
</comment>
<keyword evidence="1" id="KW-0812">Transmembrane</keyword>
<dbReference type="EMBL" id="JACCBX010000012">
    <property type="protein sequence ID" value="NYE08197.1"/>
    <property type="molecule type" value="Genomic_DNA"/>
</dbReference>
<dbReference type="AlphaFoldDB" id="A0A852TL03"/>
<feature type="transmembrane region" description="Helical" evidence="1">
    <location>
        <begin position="79"/>
        <end position="98"/>
    </location>
</feature>
<dbReference type="Proteomes" id="UP000548423">
    <property type="component" value="Unassembled WGS sequence"/>
</dbReference>
<dbReference type="Pfam" id="PF08570">
    <property type="entry name" value="DUF1761"/>
    <property type="match status" value="1"/>
</dbReference>
<evidence type="ECO:0000256" key="1">
    <source>
        <dbReference type="SAM" id="Phobius"/>
    </source>
</evidence>
<sequence>MEFTNISILAIILAVVANMVIGALWYSPILFSNIWVKALGKKMEDIDPKGAYVGYGLTTLGGIFTAVVLSLFIQLLDTVTILDGALFGFLIGLIAAFRELSPTFFENRNYTLFFISAGYHVVALTIMGIIIAAFV</sequence>
<feature type="transmembrane region" description="Helical" evidence="1">
    <location>
        <begin position="110"/>
        <end position="134"/>
    </location>
</feature>
<evidence type="ECO:0000313" key="2">
    <source>
        <dbReference type="EMBL" id="NYE08197.1"/>
    </source>
</evidence>
<protein>
    <submittedName>
        <fullName evidence="2">Type III secretory pathway component EscS</fullName>
    </submittedName>
</protein>